<dbReference type="EMBL" id="JBHLTC010000022">
    <property type="protein sequence ID" value="MFC0626150.1"/>
    <property type="molecule type" value="Genomic_DNA"/>
</dbReference>
<dbReference type="RefSeq" id="WP_380049308.1">
    <property type="nucleotide sequence ID" value="NZ_JBHLTC010000022.1"/>
</dbReference>
<proteinExistence type="predicted"/>
<protein>
    <submittedName>
        <fullName evidence="1">Uncharacterized protein</fullName>
    </submittedName>
</protein>
<evidence type="ECO:0000313" key="1">
    <source>
        <dbReference type="EMBL" id="MFC0626150.1"/>
    </source>
</evidence>
<comment type="caution">
    <text evidence="1">The sequence shown here is derived from an EMBL/GenBank/DDBJ whole genome shotgun (WGS) entry which is preliminary data.</text>
</comment>
<dbReference type="Proteomes" id="UP001589890">
    <property type="component" value="Unassembled WGS sequence"/>
</dbReference>
<organism evidence="1 2">
    <name type="scientific">Kribbella deserti</name>
    <dbReference type="NCBI Taxonomy" id="1926257"/>
    <lineage>
        <taxon>Bacteria</taxon>
        <taxon>Bacillati</taxon>
        <taxon>Actinomycetota</taxon>
        <taxon>Actinomycetes</taxon>
        <taxon>Propionibacteriales</taxon>
        <taxon>Kribbellaceae</taxon>
        <taxon>Kribbella</taxon>
    </lineage>
</organism>
<accession>A0ABV6QND9</accession>
<name>A0ABV6QND9_9ACTN</name>
<gene>
    <name evidence="1" type="ORF">ACFFGN_18880</name>
</gene>
<evidence type="ECO:0000313" key="2">
    <source>
        <dbReference type="Proteomes" id="UP001589890"/>
    </source>
</evidence>
<reference evidence="1 2" key="1">
    <citation type="submission" date="2024-09" db="EMBL/GenBank/DDBJ databases">
        <authorList>
            <person name="Sun Q."/>
            <person name="Mori K."/>
        </authorList>
    </citation>
    <scope>NUCLEOTIDE SEQUENCE [LARGE SCALE GENOMIC DNA]</scope>
    <source>
        <strain evidence="1 2">CGMCC 1.15906</strain>
    </source>
</reference>
<keyword evidence="2" id="KW-1185">Reference proteome</keyword>
<sequence>MAERRAGEDARDAEKVRNNARHRALTRLAAENRARLRQLYLEEFNKAQKEAS</sequence>